<evidence type="ECO:0000256" key="3">
    <source>
        <dbReference type="ARBA" id="ARBA00023125"/>
    </source>
</evidence>
<proteinExistence type="inferred from homology"/>
<dbReference type="GO" id="GO:0003700">
    <property type="term" value="F:DNA-binding transcription factor activity"/>
    <property type="evidence" value="ECO:0007669"/>
    <property type="project" value="InterPro"/>
</dbReference>
<keyword evidence="2" id="KW-0805">Transcription regulation</keyword>
<dbReference type="PANTHER" id="PTHR30537:SF74">
    <property type="entry name" value="HTH-TYPE TRANSCRIPTIONAL REGULATOR TRPI"/>
    <property type="match status" value="1"/>
</dbReference>
<organism evidence="6 7">
    <name type="scientific">Terasakiispira papahanaumokuakeensis</name>
    <dbReference type="NCBI Taxonomy" id="197479"/>
    <lineage>
        <taxon>Bacteria</taxon>
        <taxon>Pseudomonadati</taxon>
        <taxon>Pseudomonadota</taxon>
        <taxon>Gammaproteobacteria</taxon>
        <taxon>Oceanospirillales</taxon>
        <taxon>Terasakiispira</taxon>
    </lineage>
</organism>
<dbReference type="RefSeq" id="WP_068997324.1">
    <property type="nucleotide sequence ID" value="NZ_MDTQ01000001.1"/>
</dbReference>
<feature type="domain" description="HTH lysR-type" evidence="5">
    <location>
        <begin position="6"/>
        <end position="63"/>
    </location>
</feature>
<dbReference type="InterPro" id="IPR000847">
    <property type="entry name" value="LysR_HTH_N"/>
</dbReference>
<evidence type="ECO:0000313" key="7">
    <source>
        <dbReference type="Proteomes" id="UP000094291"/>
    </source>
</evidence>
<dbReference type="Gene3D" id="3.40.190.10">
    <property type="entry name" value="Periplasmic binding protein-like II"/>
    <property type="match status" value="2"/>
</dbReference>
<name>A0A1E2V7E8_9GAMM</name>
<keyword evidence="7" id="KW-1185">Reference proteome</keyword>
<keyword evidence="4" id="KW-0804">Transcription</keyword>
<dbReference type="PANTHER" id="PTHR30537">
    <property type="entry name" value="HTH-TYPE TRANSCRIPTIONAL REGULATOR"/>
    <property type="match status" value="1"/>
</dbReference>
<evidence type="ECO:0000259" key="5">
    <source>
        <dbReference type="PROSITE" id="PS50931"/>
    </source>
</evidence>
<dbReference type="InterPro" id="IPR036390">
    <property type="entry name" value="WH_DNA-bd_sf"/>
</dbReference>
<protein>
    <recommendedName>
        <fullName evidence="5">HTH lysR-type domain-containing protein</fullName>
    </recommendedName>
</protein>
<dbReference type="STRING" id="197479.BFW38_04565"/>
<dbReference type="Pfam" id="PF00126">
    <property type="entry name" value="HTH_1"/>
    <property type="match status" value="1"/>
</dbReference>
<evidence type="ECO:0000256" key="4">
    <source>
        <dbReference type="ARBA" id="ARBA00023163"/>
    </source>
</evidence>
<dbReference type="InterPro" id="IPR036388">
    <property type="entry name" value="WH-like_DNA-bd_sf"/>
</dbReference>
<dbReference type="InterPro" id="IPR058163">
    <property type="entry name" value="LysR-type_TF_proteobact-type"/>
</dbReference>
<dbReference type="CDD" id="cd08432">
    <property type="entry name" value="PBP2_GcdR_TrpI_HvrB_AmpR_like"/>
    <property type="match status" value="1"/>
</dbReference>
<dbReference type="InterPro" id="IPR005119">
    <property type="entry name" value="LysR_subst-bd"/>
</dbReference>
<dbReference type="PROSITE" id="PS50931">
    <property type="entry name" value="HTH_LYSR"/>
    <property type="match status" value="1"/>
</dbReference>
<dbReference type="FunFam" id="1.10.10.10:FF:000038">
    <property type="entry name" value="Glycine cleavage system transcriptional activator"/>
    <property type="match status" value="1"/>
</dbReference>
<dbReference type="SUPFAM" id="SSF46785">
    <property type="entry name" value="Winged helix' DNA-binding domain"/>
    <property type="match status" value="1"/>
</dbReference>
<dbReference type="GO" id="GO:0043565">
    <property type="term" value="F:sequence-specific DNA binding"/>
    <property type="evidence" value="ECO:0007669"/>
    <property type="project" value="TreeGrafter"/>
</dbReference>
<reference evidence="6 7" key="1">
    <citation type="submission" date="2016-08" db="EMBL/GenBank/DDBJ databases">
        <authorList>
            <person name="Seilhamer J.J."/>
        </authorList>
    </citation>
    <scope>NUCLEOTIDE SEQUENCE [LARGE SCALE GENOMIC DNA]</scope>
    <source>
        <strain evidence="6 7">PH27A</strain>
    </source>
</reference>
<accession>A0A1E2V7E8</accession>
<dbReference type="Pfam" id="PF03466">
    <property type="entry name" value="LysR_substrate"/>
    <property type="match status" value="1"/>
</dbReference>
<evidence type="ECO:0000313" key="6">
    <source>
        <dbReference type="EMBL" id="ODC02929.1"/>
    </source>
</evidence>
<evidence type="ECO:0000256" key="2">
    <source>
        <dbReference type="ARBA" id="ARBA00023015"/>
    </source>
</evidence>
<dbReference type="SUPFAM" id="SSF53850">
    <property type="entry name" value="Periplasmic binding protein-like II"/>
    <property type="match status" value="1"/>
</dbReference>
<comment type="caution">
    <text evidence="6">The sequence shown here is derived from an EMBL/GenBank/DDBJ whole genome shotgun (WGS) entry which is preliminary data.</text>
</comment>
<dbReference type="OrthoDB" id="6787458at2"/>
<gene>
    <name evidence="6" type="ORF">BFW38_04565</name>
</gene>
<dbReference type="GO" id="GO:0006351">
    <property type="term" value="P:DNA-templated transcription"/>
    <property type="evidence" value="ECO:0007669"/>
    <property type="project" value="TreeGrafter"/>
</dbReference>
<evidence type="ECO:0000256" key="1">
    <source>
        <dbReference type="ARBA" id="ARBA00009437"/>
    </source>
</evidence>
<dbReference type="AlphaFoldDB" id="A0A1E2V7E8"/>
<dbReference type="EMBL" id="MDTQ01000001">
    <property type="protein sequence ID" value="ODC02929.1"/>
    <property type="molecule type" value="Genomic_DNA"/>
</dbReference>
<sequence length="309" mass="34842">MHHRLPPLNALNVFEVAARKLSFSQAAEELNVTQSAVSKQIKALEQYLQLTLFERTASGLVLTPAGQQYLPTVMQALGQIQQATHRLQQAQDAPRNLTLSISTSLTSLWLIPRLDALEAQFPQLRLHIVSGDGDYQFHPDSADLAIRCLPLIASDIAKPHQHASLLLKETLIPLIHPDLLQRTPIHRAEDLLQHELIRPTTRPQLWPQCLAALFTTTGSTQAPRYHHAFEHFFMALEAAQRGQGIALIPDFLAEEALTQGRLVNPLGLRYPSGYGYYFLMPAYRRQHALNQQLFDWFHQAFATHLKVSP</sequence>
<comment type="similarity">
    <text evidence="1">Belongs to the LysR transcriptional regulatory family.</text>
</comment>
<keyword evidence="3" id="KW-0238">DNA-binding</keyword>
<dbReference type="Proteomes" id="UP000094291">
    <property type="component" value="Unassembled WGS sequence"/>
</dbReference>
<dbReference type="Gene3D" id="1.10.10.10">
    <property type="entry name" value="Winged helix-like DNA-binding domain superfamily/Winged helix DNA-binding domain"/>
    <property type="match status" value="1"/>
</dbReference>
<dbReference type="PRINTS" id="PR00039">
    <property type="entry name" value="HTHLYSR"/>
</dbReference>